<accession>A0AAU6PFG4</accession>
<proteinExistence type="predicted"/>
<gene>
    <name evidence="1" type="ORF">Ctma_0446</name>
</gene>
<protein>
    <submittedName>
        <fullName evidence="1">Uncharacterized protein</fullName>
    </submittedName>
</protein>
<reference evidence="1" key="1">
    <citation type="submission" date="2023-10" db="EMBL/GenBank/DDBJ databases">
        <title>The first scallop-associated chemosynthetic bacterial symbiont.</title>
        <authorList>
            <person name="Lin Y.-T."/>
            <person name="Sun J."/>
            <person name="Ip J.C.-H."/>
            <person name="He X."/>
            <person name="Gao Z.-M."/>
            <person name="Perez M."/>
            <person name="Xu T."/>
            <person name="Qian P.-Y."/>
            <person name="Qiu J.-W."/>
        </authorList>
    </citation>
    <scope>NUCLEOTIDE SEQUENCE</scope>
    <source>
        <strain evidence="1">Gill1</strain>
    </source>
</reference>
<sequence>MSKYSVEQFIELIEMLPADKEVPVGTQGYNRYRTQKAHWLGWLDSKSTAGTYQRQDAPNRGAKYVYNHIMEPKMLLWLISALGLQSELVERAKEEVKNKKSMAGSCAAIRKMVPWQTLEKILLKDKH</sequence>
<dbReference type="AlphaFoldDB" id="A0AAU6PFG4"/>
<dbReference type="EMBL" id="CP138327">
    <property type="protein sequence ID" value="WXT99742.1"/>
    <property type="molecule type" value="Genomic_DNA"/>
</dbReference>
<evidence type="ECO:0000313" key="1">
    <source>
        <dbReference type="EMBL" id="WXT99742.1"/>
    </source>
</evidence>
<organism evidence="1">
    <name type="scientific">Catillopecten margaritatus gill symbiont</name>
    <dbReference type="NCBI Taxonomy" id="3083288"/>
    <lineage>
        <taxon>Bacteria</taxon>
        <taxon>Pseudomonadati</taxon>
        <taxon>Pseudomonadota</taxon>
        <taxon>Gammaproteobacteria</taxon>
        <taxon>sulfur-oxidizing symbionts</taxon>
    </lineage>
</organism>
<name>A0AAU6PFG4_9GAMM</name>